<dbReference type="EMBL" id="JWJD01000006">
    <property type="protein sequence ID" value="KIH75904.1"/>
    <property type="molecule type" value="Genomic_DNA"/>
</dbReference>
<dbReference type="CDD" id="cd06257">
    <property type="entry name" value="DnaJ"/>
    <property type="match status" value="1"/>
</dbReference>
<evidence type="ECO:0000313" key="3">
    <source>
        <dbReference type="Proteomes" id="UP000035068"/>
    </source>
</evidence>
<dbReference type="SUPFAM" id="SSF46565">
    <property type="entry name" value="Chaperone J-domain"/>
    <property type="match status" value="1"/>
</dbReference>
<keyword evidence="3" id="KW-1185">Reference proteome</keyword>
<organism evidence="2 3">
    <name type="scientific">Geoalkalibacter ferrihydriticus DSM 17813</name>
    <dbReference type="NCBI Taxonomy" id="1121915"/>
    <lineage>
        <taxon>Bacteria</taxon>
        <taxon>Pseudomonadati</taxon>
        <taxon>Thermodesulfobacteriota</taxon>
        <taxon>Desulfuromonadia</taxon>
        <taxon>Desulfuromonadales</taxon>
        <taxon>Geoalkalibacteraceae</taxon>
        <taxon>Geoalkalibacter</taxon>
    </lineage>
</organism>
<name>A0A0C2DR36_9BACT</name>
<dbReference type="InterPro" id="IPR001623">
    <property type="entry name" value="DnaJ_domain"/>
</dbReference>
<dbReference type="Pfam" id="PF00226">
    <property type="entry name" value="DnaJ"/>
    <property type="match status" value="1"/>
</dbReference>
<reference evidence="2 3" key="1">
    <citation type="submission" date="2014-12" db="EMBL/GenBank/DDBJ databases">
        <title>Genomes of Geoalkalibacter ferrihydriticus and Geoalkalibacter subterraneus, two haloalkaliphilic metal-reducing members of the Geobacteraceae.</title>
        <authorList>
            <person name="Badalamenti J.P."/>
            <person name="Torres C.I."/>
            <person name="Krajmalnik-Brown R."/>
            <person name="Bond D.R."/>
        </authorList>
    </citation>
    <scope>NUCLEOTIDE SEQUENCE [LARGE SCALE GENOMIC DNA]</scope>
    <source>
        <strain evidence="2 3">DSM 17813</strain>
    </source>
</reference>
<feature type="domain" description="J" evidence="1">
    <location>
        <begin position="8"/>
        <end position="77"/>
    </location>
</feature>
<gene>
    <name evidence="2" type="ORF">GFER_13325</name>
</gene>
<comment type="caution">
    <text evidence="2">The sequence shown here is derived from an EMBL/GenBank/DDBJ whole genome shotgun (WGS) entry which is preliminary data.</text>
</comment>
<accession>A0A0C2DR36</accession>
<dbReference type="SMART" id="SM00271">
    <property type="entry name" value="DnaJ"/>
    <property type="match status" value="1"/>
</dbReference>
<dbReference type="AlphaFoldDB" id="A0A0C2DR36"/>
<sequence length="94" mass="11124">MKYQDLQRALDVFCLSERATLKEIKARHRALVKRCHPDAGAADAERIREVNEAYRVLTAYCGNYQFSFSREEFLRQDPDEWFRHQFGKDPIWGG</sequence>
<dbReference type="RefSeq" id="WP_040100217.1">
    <property type="nucleotide sequence ID" value="NZ_JWJD01000006.1"/>
</dbReference>
<proteinExistence type="predicted"/>
<protein>
    <submittedName>
        <fullName evidence="2">Molecular chaperone DnaJ</fullName>
    </submittedName>
</protein>
<evidence type="ECO:0000259" key="1">
    <source>
        <dbReference type="PROSITE" id="PS50076"/>
    </source>
</evidence>
<dbReference type="Gene3D" id="1.10.287.110">
    <property type="entry name" value="DnaJ domain"/>
    <property type="match status" value="1"/>
</dbReference>
<dbReference type="PROSITE" id="PS50076">
    <property type="entry name" value="DNAJ_2"/>
    <property type="match status" value="1"/>
</dbReference>
<dbReference type="InterPro" id="IPR036869">
    <property type="entry name" value="J_dom_sf"/>
</dbReference>
<evidence type="ECO:0000313" key="2">
    <source>
        <dbReference type="EMBL" id="KIH75904.1"/>
    </source>
</evidence>
<dbReference type="Proteomes" id="UP000035068">
    <property type="component" value="Unassembled WGS sequence"/>
</dbReference>